<dbReference type="Pfam" id="PF07715">
    <property type="entry name" value="Plug"/>
    <property type="match status" value="1"/>
</dbReference>
<evidence type="ECO:0000256" key="10">
    <source>
        <dbReference type="ARBA" id="ARBA00023077"/>
    </source>
</evidence>
<evidence type="ECO:0000313" key="18">
    <source>
        <dbReference type="Proteomes" id="UP000278006"/>
    </source>
</evidence>
<dbReference type="NCBIfam" id="TIGR01783">
    <property type="entry name" value="TonB-siderophor"/>
    <property type="match status" value="1"/>
</dbReference>
<dbReference type="Pfam" id="PF00593">
    <property type="entry name" value="TonB_dep_Rec_b-barrel"/>
    <property type="match status" value="1"/>
</dbReference>
<dbReference type="InterPro" id="IPR039426">
    <property type="entry name" value="TonB-dep_rcpt-like"/>
</dbReference>
<dbReference type="OrthoDB" id="174652at2"/>
<dbReference type="InterPro" id="IPR000531">
    <property type="entry name" value="Beta-barrel_TonB"/>
</dbReference>
<evidence type="ECO:0000256" key="4">
    <source>
        <dbReference type="ARBA" id="ARBA00022452"/>
    </source>
</evidence>
<dbReference type="Gene3D" id="3.55.50.30">
    <property type="match status" value="1"/>
</dbReference>
<accession>A0A3M6QXV3</accession>
<evidence type="ECO:0000256" key="9">
    <source>
        <dbReference type="ARBA" id="ARBA00023065"/>
    </source>
</evidence>
<evidence type="ECO:0000256" key="12">
    <source>
        <dbReference type="ARBA" id="ARBA00023170"/>
    </source>
</evidence>
<keyword evidence="7" id="KW-0732">Signal</keyword>
<dbReference type="InterPro" id="IPR011662">
    <property type="entry name" value="Secretin/TonB_short_N"/>
</dbReference>
<dbReference type="InterPro" id="IPR012910">
    <property type="entry name" value="Plug_dom"/>
</dbReference>
<comment type="subcellular location">
    <subcellularLocation>
        <location evidence="1 14">Cell outer membrane</location>
        <topology evidence="1 14">Multi-pass membrane protein</topology>
    </subcellularLocation>
</comment>
<dbReference type="SMART" id="SM00965">
    <property type="entry name" value="STN"/>
    <property type="match status" value="1"/>
</dbReference>
<keyword evidence="9" id="KW-0406">Ion transport</keyword>
<reference evidence="17 18" key="1">
    <citation type="submission" date="2018-10" db="EMBL/GenBank/DDBJ databases">
        <title>Draft genome of Cortibacter populi DSM10536.</title>
        <authorList>
            <person name="Bernier A.-M."/>
            <person name="Bernard K."/>
        </authorList>
    </citation>
    <scope>NUCLEOTIDE SEQUENCE [LARGE SCALE GENOMIC DNA]</scope>
    <source>
        <strain evidence="17 18">DSM 105136</strain>
    </source>
</reference>
<evidence type="ECO:0000256" key="2">
    <source>
        <dbReference type="ARBA" id="ARBA00009810"/>
    </source>
</evidence>
<dbReference type="Proteomes" id="UP000278006">
    <property type="component" value="Unassembled WGS sequence"/>
</dbReference>
<comment type="similarity">
    <text evidence="2 14 15">Belongs to the TonB-dependent receptor family.</text>
</comment>
<gene>
    <name evidence="17" type="ORF">D8I35_01595</name>
</gene>
<dbReference type="SUPFAM" id="SSF56935">
    <property type="entry name" value="Porins"/>
    <property type="match status" value="1"/>
</dbReference>
<keyword evidence="12 17" id="KW-0675">Receptor</keyword>
<dbReference type="GO" id="GO:0015891">
    <property type="term" value="P:siderophore transport"/>
    <property type="evidence" value="ECO:0007669"/>
    <property type="project" value="InterPro"/>
</dbReference>
<dbReference type="InterPro" id="IPR036942">
    <property type="entry name" value="Beta-barrel_TonB_sf"/>
</dbReference>
<evidence type="ECO:0000256" key="7">
    <source>
        <dbReference type="ARBA" id="ARBA00022729"/>
    </source>
</evidence>
<evidence type="ECO:0000256" key="6">
    <source>
        <dbReference type="ARBA" id="ARBA00022692"/>
    </source>
</evidence>
<dbReference type="Gene3D" id="2.170.130.10">
    <property type="entry name" value="TonB-dependent receptor, plug domain"/>
    <property type="match status" value="1"/>
</dbReference>
<sequence>MRDWADCFVLDPVHDLFASNVAREKIVYRFSWDEAAISLPEGPDGASLAFITNSKGSPMSRRDRSTSPQRWVCKKSSVSLPGVFTGAAFAQALAAAWAVLSMGAAQAQSRAFDIPSQALDATLAQISREAGMQLLLAPELARGLRAPAIRGELDADAAIAAALQGSGLLAVHRGDTVVVQRAEDAGPSLADVTVTDTAFADATTERTNSYTASVMSTTTGLQLTPRETPQSVSVVTRKQIDDQDLSSMEAVLRQSTGINVIRDSGRYRFQSRGFYIDQVEEDGVSSTVPGSSSNPYRSADSMSELEIYDHIEVLRGAAGLTQANGEPGGTINAVRKRPTSDFQARGSFALGSWSGKRASVDVSGGLNAAKTLRGRLVAVAADGDSFKNAVEYRRHAVYGVIDADLGDATVLTLGGLYQRSRETPDLFGLPLGSGGADLGLPRSGYLAADWSKNDFTKHNLFAELTHYFENEWTLSTKFNAIDSDSQQQFAGLASASAAFAGVGGDGLLPMNNMQRYDNTGTQRSLQVNLHGPYQWLGRRHEMFLTALLSRERADSRWRRHMDSTSYDVWTFDPAQIEQPDWSDASILQNDVSYRNRIDQRAVSLGTRLNASDALHLIVGGRYTRFKAGGDYQYQTWAGQPDSEYGRNADVRKNRFVPYLGATYDLTGQTSLYASYTRIFKPQSNMDADGKVLEPVIGTNYELGVKSELFDKRLNLSAAIFQITQKNRALYDSASDAYVPQGKVRSRGYELEASGELRPGWSLLTGYTFNNSKYLETEGSRYTSGSNYSKHTPRHMLRLATNYRLPGQWRRLSIGGGMRVQSETSSLYDVRQGGYSIWQANLQYEISRHARLNLAIDNLTDKRYYENQRTRMNGINNFYGTPRSVSLRLDWMLD</sequence>
<dbReference type="CDD" id="cd01347">
    <property type="entry name" value="ligand_gated_channel"/>
    <property type="match status" value="1"/>
</dbReference>
<organism evidence="17 18">
    <name type="scientific">Corticibacter populi</name>
    <dbReference type="NCBI Taxonomy" id="1550736"/>
    <lineage>
        <taxon>Bacteria</taxon>
        <taxon>Pseudomonadati</taxon>
        <taxon>Pseudomonadota</taxon>
        <taxon>Betaproteobacteria</taxon>
        <taxon>Burkholderiales</taxon>
        <taxon>Comamonadaceae</taxon>
        <taxon>Corticibacter</taxon>
    </lineage>
</organism>
<dbReference type="Gene3D" id="2.40.170.20">
    <property type="entry name" value="TonB-dependent receptor, beta-barrel domain"/>
    <property type="match status" value="1"/>
</dbReference>
<dbReference type="FunFam" id="2.170.130.10:FF:000010">
    <property type="entry name" value="Ferripyoverdine receptor"/>
    <property type="match status" value="1"/>
</dbReference>
<evidence type="ECO:0000256" key="3">
    <source>
        <dbReference type="ARBA" id="ARBA00022448"/>
    </source>
</evidence>
<keyword evidence="10 15" id="KW-0798">TonB box</keyword>
<dbReference type="EMBL" id="RDQO01000001">
    <property type="protein sequence ID" value="RMX07848.1"/>
    <property type="molecule type" value="Genomic_DNA"/>
</dbReference>
<keyword evidence="5" id="KW-0410">Iron transport</keyword>
<evidence type="ECO:0000256" key="11">
    <source>
        <dbReference type="ARBA" id="ARBA00023136"/>
    </source>
</evidence>
<keyword evidence="13 14" id="KW-0998">Cell outer membrane</keyword>
<evidence type="ECO:0000313" key="17">
    <source>
        <dbReference type="EMBL" id="RMX07848.1"/>
    </source>
</evidence>
<protein>
    <submittedName>
        <fullName evidence="17">TonB-dependent siderophore receptor</fullName>
    </submittedName>
</protein>
<dbReference type="GO" id="GO:0009279">
    <property type="term" value="C:cell outer membrane"/>
    <property type="evidence" value="ECO:0007669"/>
    <property type="project" value="UniProtKB-SubCell"/>
</dbReference>
<feature type="domain" description="Secretin/TonB short N-terminal" evidence="16">
    <location>
        <begin position="132"/>
        <end position="182"/>
    </location>
</feature>
<evidence type="ECO:0000256" key="15">
    <source>
        <dbReference type="RuleBase" id="RU003357"/>
    </source>
</evidence>
<comment type="caution">
    <text evidence="17">The sequence shown here is derived from an EMBL/GenBank/DDBJ whole genome shotgun (WGS) entry which is preliminary data.</text>
</comment>
<keyword evidence="8" id="KW-0408">Iron</keyword>
<dbReference type="GO" id="GO:0038023">
    <property type="term" value="F:signaling receptor activity"/>
    <property type="evidence" value="ECO:0007669"/>
    <property type="project" value="InterPro"/>
</dbReference>
<dbReference type="InterPro" id="IPR037066">
    <property type="entry name" value="Plug_dom_sf"/>
</dbReference>
<evidence type="ECO:0000259" key="16">
    <source>
        <dbReference type="SMART" id="SM00965"/>
    </source>
</evidence>
<dbReference type="PANTHER" id="PTHR32552:SF74">
    <property type="entry name" value="HYDROXAMATE SIDEROPHORE RECEPTOR FHUE"/>
    <property type="match status" value="1"/>
</dbReference>
<evidence type="ECO:0000256" key="13">
    <source>
        <dbReference type="ARBA" id="ARBA00023237"/>
    </source>
</evidence>
<dbReference type="GO" id="GO:0015344">
    <property type="term" value="F:siderophore uptake transmembrane transporter activity"/>
    <property type="evidence" value="ECO:0007669"/>
    <property type="project" value="TreeGrafter"/>
</dbReference>
<dbReference type="AlphaFoldDB" id="A0A3M6QXV3"/>
<dbReference type="InterPro" id="IPR010105">
    <property type="entry name" value="TonB_sidphr_rcpt"/>
</dbReference>
<keyword evidence="3 14" id="KW-0813">Transport</keyword>
<keyword evidence="6 14" id="KW-0812">Transmembrane</keyword>
<name>A0A3M6QXV3_9BURK</name>
<dbReference type="PROSITE" id="PS52016">
    <property type="entry name" value="TONB_DEPENDENT_REC_3"/>
    <property type="match status" value="1"/>
</dbReference>
<evidence type="ECO:0000256" key="14">
    <source>
        <dbReference type="PROSITE-ProRule" id="PRU01360"/>
    </source>
</evidence>
<keyword evidence="11 14" id="KW-0472">Membrane</keyword>
<evidence type="ECO:0000256" key="5">
    <source>
        <dbReference type="ARBA" id="ARBA00022496"/>
    </source>
</evidence>
<evidence type="ECO:0000256" key="1">
    <source>
        <dbReference type="ARBA" id="ARBA00004571"/>
    </source>
</evidence>
<evidence type="ECO:0000256" key="8">
    <source>
        <dbReference type="ARBA" id="ARBA00023004"/>
    </source>
</evidence>
<keyword evidence="18" id="KW-1185">Reference proteome</keyword>
<keyword evidence="4 14" id="KW-1134">Transmembrane beta strand</keyword>
<dbReference type="PANTHER" id="PTHR32552">
    <property type="entry name" value="FERRICHROME IRON RECEPTOR-RELATED"/>
    <property type="match status" value="1"/>
</dbReference>
<proteinExistence type="inferred from homology"/>